<keyword evidence="2" id="KW-1185">Reference proteome</keyword>
<dbReference type="STRING" id="294935.ATN88_06350"/>
<evidence type="ECO:0008006" key="3">
    <source>
        <dbReference type="Google" id="ProtNLM"/>
    </source>
</evidence>
<reference evidence="1 2" key="1">
    <citation type="submission" date="2015-11" db="EMBL/GenBank/DDBJ databases">
        <title>Genomic Taxonomy of the Vibrionaceae.</title>
        <authorList>
            <person name="Gomez-Gil B."/>
            <person name="Enciso-Ibarra J."/>
        </authorList>
    </citation>
    <scope>NUCLEOTIDE SEQUENCE [LARGE SCALE GENOMIC DNA]</scope>
    <source>
        <strain evidence="1 2">CAIM 912</strain>
    </source>
</reference>
<protein>
    <recommendedName>
        <fullName evidence="3">Twin-arginine translocation pathway signal</fullName>
    </recommendedName>
</protein>
<dbReference type="PROSITE" id="PS51318">
    <property type="entry name" value="TAT"/>
    <property type="match status" value="1"/>
</dbReference>
<gene>
    <name evidence="1" type="ORF">ATN88_06350</name>
</gene>
<dbReference type="OrthoDB" id="4929908at2"/>
<name>A0A135ICU4_9GAMM</name>
<sequence length="172" mass="18921">MKQQAMSRRQIIKLGLLSATTALAYSSLGIVVPDKSWALTVNTLSPTQGEKLLSVCRLIYPHPNLADTFYAASVESLDGAASGNPQTRALIVEGLESLNDWETLSPKQQLAVLEKIASSPFFQTVRGNMVVSFYDNPKVWPKFGYQGPSYAKGGYLFRGFDDIDWLPTTAKE</sequence>
<evidence type="ECO:0000313" key="1">
    <source>
        <dbReference type="EMBL" id="KXF83296.1"/>
    </source>
</evidence>
<organism evidence="1 2">
    <name type="scientific">Enterovibrio coralii</name>
    <dbReference type="NCBI Taxonomy" id="294935"/>
    <lineage>
        <taxon>Bacteria</taxon>
        <taxon>Pseudomonadati</taxon>
        <taxon>Pseudomonadota</taxon>
        <taxon>Gammaproteobacteria</taxon>
        <taxon>Vibrionales</taxon>
        <taxon>Vibrionaceae</taxon>
        <taxon>Enterovibrio</taxon>
    </lineage>
</organism>
<dbReference type="EMBL" id="LNTY01000006">
    <property type="protein sequence ID" value="KXF83296.1"/>
    <property type="molecule type" value="Genomic_DNA"/>
</dbReference>
<dbReference type="Proteomes" id="UP000070529">
    <property type="component" value="Unassembled WGS sequence"/>
</dbReference>
<accession>A0A135ICU4</accession>
<dbReference type="AlphaFoldDB" id="A0A135ICU4"/>
<proteinExistence type="predicted"/>
<evidence type="ECO:0000313" key="2">
    <source>
        <dbReference type="Proteomes" id="UP000070529"/>
    </source>
</evidence>
<dbReference type="InterPro" id="IPR006311">
    <property type="entry name" value="TAT_signal"/>
</dbReference>
<dbReference type="RefSeq" id="WP_067411425.1">
    <property type="nucleotide sequence ID" value="NZ_LNTY01000006.1"/>
</dbReference>
<comment type="caution">
    <text evidence="1">The sequence shown here is derived from an EMBL/GenBank/DDBJ whole genome shotgun (WGS) entry which is preliminary data.</text>
</comment>